<protein>
    <submittedName>
        <fullName evidence="2">Sugar ABC transporter substrate-binding protein</fullName>
    </submittedName>
</protein>
<evidence type="ECO:0000256" key="1">
    <source>
        <dbReference type="SAM" id="SignalP"/>
    </source>
</evidence>
<dbReference type="Proteomes" id="UP000293865">
    <property type="component" value="Unassembled WGS sequence"/>
</dbReference>
<gene>
    <name evidence="2" type="ORF">ESP51_06705</name>
</gene>
<proteinExistence type="predicted"/>
<dbReference type="Pfam" id="PF01547">
    <property type="entry name" value="SBP_bac_1"/>
    <property type="match status" value="1"/>
</dbReference>
<dbReference type="EMBL" id="SDPN01000009">
    <property type="protein sequence ID" value="RXZ71820.1"/>
    <property type="molecule type" value="Genomic_DNA"/>
</dbReference>
<dbReference type="AlphaFoldDB" id="A0A4Q2L4M6"/>
<accession>A0A4Q2L4M6</accession>
<dbReference type="CDD" id="cd13585">
    <property type="entry name" value="PBP2_TMBP_like"/>
    <property type="match status" value="1"/>
</dbReference>
<name>A0A4Q2L4M6_9MICO</name>
<keyword evidence="3" id="KW-1185">Reference proteome</keyword>
<evidence type="ECO:0000313" key="3">
    <source>
        <dbReference type="Proteomes" id="UP000293865"/>
    </source>
</evidence>
<dbReference type="PANTHER" id="PTHR43649">
    <property type="entry name" value="ARABINOSE-BINDING PROTEIN-RELATED"/>
    <property type="match status" value="1"/>
</dbReference>
<reference evidence="2 3" key="1">
    <citation type="submission" date="2019-01" db="EMBL/GenBank/DDBJ databases">
        <title>Agromyces.</title>
        <authorList>
            <person name="Li J."/>
        </authorList>
    </citation>
    <scope>NUCLEOTIDE SEQUENCE [LARGE SCALE GENOMIC DNA]</scope>
    <source>
        <strain evidence="2 3">DSM 15934</strain>
    </source>
</reference>
<evidence type="ECO:0000313" key="2">
    <source>
        <dbReference type="EMBL" id="RXZ71820.1"/>
    </source>
</evidence>
<dbReference type="RefSeq" id="WP_129520127.1">
    <property type="nucleotide sequence ID" value="NZ_SDPN01000009.1"/>
</dbReference>
<feature type="signal peptide" evidence="1">
    <location>
        <begin position="1"/>
        <end position="26"/>
    </location>
</feature>
<dbReference type="OrthoDB" id="9780991at2"/>
<sequence length="441" mass="47159">MKQHRRAIALLATAALGVTALTSCTAAPSDDEDVTITWWATNLASSIQRDEEILTPILERFTEETGIKVEFEVNTWADYYNKVLGAVSSGEGPDVMSVGTTWTQTLADTGAFLQLDGTRMDAIGGADKFVPASIAAAGGDAEGGPSFLPMVNGVTNLWYNPAMFAEAGLTEPPADLDSFVEVAKQLTIDTDGDGSIDQWGLGYPAGSAQELSHTIFAFGRQYGGEMFDKDGEPTLDADGIVEAAKSLTDLMAAEGIVSTADVESTQSQDMYQEFIDGRVAMIWGANPVPAFRDAGFEDYAPGYIPVIEPLIGDPIQTHIAGVNIGVFAETKHEEAALELMRYLTDVETQADFWNELELLPTNAEAYDSGAVEKTEAFEIYSDILANHADTFPLNSKTGQAETLIGDAMKQLFARAALEGPLSEAAIREVLEQANTQLIAAG</sequence>
<dbReference type="InterPro" id="IPR006059">
    <property type="entry name" value="SBP"/>
</dbReference>
<dbReference type="Gene3D" id="3.40.190.10">
    <property type="entry name" value="Periplasmic binding protein-like II"/>
    <property type="match status" value="1"/>
</dbReference>
<organism evidence="2 3">
    <name type="scientific">Agromyces albus</name>
    <dbReference type="NCBI Taxonomy" id="205332"/>
    <lineage>
        <taxon>Bacteria</taxon>
        <taxon>Bacillati</taxon>
        <taxon>Actinomycetota</taxon>
        <taxon>Actinomycetes</taxon>
        <taxon>Micrococcales</taxon>
        <taxon>Microbacteriaceae</taxon>
        <taxon>Agromyces</taxon>
    </lineage>
</organism>
<feature type="chain" id="PRO_5020483048" evidence="1">
    <location>
        <begin position="27"/>
        <end position="441"/>
    </location>
</feature>
<dbReference type="PROSITE" id="PS51257">
    <property type="entry name" value="PROKAR_LIPOPROTEIN"/>
    <property type="match status" value="1"/>
</dbReference>
<dbReference type="InterPro" id="IPR050490">
    <property type="entry name" value="Bact_solute-bd_prot1"/>
</dbReference>
<keyword evidence="1" id="KW-0732">Signal</keyword>
<dbReference type="SUPFAM" id="SSF53850">
    <property type="entry name" value="Periplasmic binding protein-like II"/>
    <property type="match status" value="1"/>
</dbReference>
<comment type="caution">
    <text evidence="2">The sequence shown here is derived from an EMBL/GenBank/DDBJ whole genome shotgun (WGS) entry which is preliminary data.</text>
</comment>
<dbReference type="PANTHER" id="PTHR43649:SF12">
    <property type="entry name" value="DIACETYLCHITOBIOSE BINDING PROTEIN DASA"/>
    <property type="match status" value="1"/>
</dbReference>